<dbReference type="EMBL" id="BK015574">
    <property type="protein sequence ID" value="DAE14029.1"/>
    <property type="molecule type" value="Genomic_DNA"/>
</dbReference>
<evidence type="ECO:0000313" key="1">
    <source>
        <dbReference type="EMBL" id="DAE14029.1"/>
    </source>
</evidence>
<sequence length="39" mass="4620">MWGCTIVMKRCLTVSITVLYQQKRLSRSNRNSFVLRSSR</sequence>
<organism evidence="1">
    <name type="scientific">Myoviridae sp. ctYzH9</name>
    <dbReference type="NCBI Taxonomy" id="2825126"/>
    <lineage>
        <taxon>Viruses</taxon>
        <taxon>Duplodnaviria</taxon>
        <taxon>Heunggongvirae</taxon>
        <taxon>Uroviricota</taxon>
        <taxon>Caudoviricetes</taxon>
    </lineage>
</organism>
<name>A0A8S5Q5R5_9CAUD</name>
<accession>A0A8S5Q5R5</accession>
<protein>
    <submittedName>
        <fullName evidence="1">Uncharacterized protein</fullName>
    </submittedName>
</protein>
<reference evidence="1" key="1">
    <citation type="journal article" date="2021" name="Proc. Natl. Acad. Sci. U.S.A.">
        <title>A Catalog of Tens of Thousands of Viruses from Human Metagenomes Reveals Hidden Associations with Chronic Diseases.</title>
        <authorList>
            <person name="Tisza M.J."/>
            <person name="Buck C.B."/>
        </authorList>
    </citation>
    <scope>NUCLEOTIDE SEQUENCE</scope>
    <source>
        <strain evidence="1">CtYzH9</strain>
    </source>
</reference>
<proteinExistence type="predicted"/>